<dbReference type="Gene3D" id="2.60.120.260">
    <property type="entry name" value="Galactose-binding domain-like"/>
    <property type="match status" value="1"/>
</dbReference>
<dbReference type="SUPFAM" id="SSF49785">
    <property type="entry name" value="Galactose-binding domain-like"/>
    <property type="match status" value="1"/>
</dbReference>
<dbReference type="InterPro" id="IPR008979">
    <property type="entry name" value="Galactose-bd-like_sf"/>
</dbReference>
<keyword evidence="6" id="KW-0326">Glycosidase</keyword>
<comment type="caution">
    <text evidence="9">The sequence shown here is derived from an EMBL/GenBank/DDBJ whole genome shotgun (WGS) entry which is preliminary data.</text>
</comment>
<dbReference type="EC" id="3.2.1.23" evidence="3"/>
<proteinExistence type="inferred from homology"/>
<dbReference type="InterPro" id="IPR006101">
    <property type="entry name" value="Glyco_hydro_2"/>
</dbReference>
<reference evidence="9" key="2">
    <citation type="journal article" date="2021" name="PeerJ">
        <title>Extensive microbial diversity within the chicken gut microbiome revealed by metagenomics and culture.</title>
        <authorList>
            <person name="Gilroy R."/>
            <person name="Ravi A."/>
            <person name="Getino M."/>
            <person name="Pursley I."/>
            <person name="Horton D.L."/>
            <person name="Alikhan N.F."/>
            <person name="Baker D."/>
            <person name="Gharbi K."/>
            <person name="Hall N."/>
            <person name="Watson M."/>
            <person name="Adriaenssens E.M."/>
            <person name="Foster-Nyarko E."/>
            <person name="Jarju S."/>
            <person name="Secka A."/>
            <person name="Antonio M."/>
            <person name="Oren A."/>
            <person name="Chaudhuri R.R."/>
            <person name="La Ragione R."/>
            <person name="Hildebrand F."/>
            <person name="Pallen M.J."/>
        </authorList>
    </citation>
    <scope>NUCLEOTIDE SEQUENCE</scope>
    <source>
        <strain evidence="9">CHK181-108</strain>
    </source>
</reference>
<evidence type="ECO:0000256" key="7">
    <source>
        <dbReference type="ARBA" id="ARBA00032230"/>
    </source>
</evidence>
<dbReference type="GO" id="GO:0030246">
    <property type="term" value="F:carbohydrate binding"/>
    <property type="evidence" value="ECO:0007669"/>
    <property type="project" value="InterPro"/>
</dbReference>
<dbReference type="InterPro" id="IPR006104">
    <property type="entry name" value="Glyco_hydro_2_N"/>
</dbReference>
<evidence type="ECO:0000256" key="6">
    <source>
        <dbReference type="ARBA" id="ARBA00023295"/>
    </source>
</evidence>
<evidence type="ECO:0000313" key="10">
    <source>
        <dbReference type="Proteomes" id="UP000824165"/>
    </source>
</evidence>
<sequence>MKLEKFYENPETLHVGCEENRAYFIPFSDTETALSRVRERSDRFRLLNGDWKFKYYKSVYDCPDDWSTIAFDTIPVPSNWQMHGYDRHQYTNTRYPFPYDPPYVPSENPCGAYEYEFYFSHNGDEQYLNFEGVDSCFYVWVNGEFAGYSQVSHSTSEFKITDKLKDGKNVLRVLVLKWCDGSYLEDQDKFRMSGIFRDVYILSRPKEHIRDFFIKTKTDGTVTVSIDGPSAKVRLLDKMTEIASAEGNDITLRIENPVLWNAEEPYLYTMIIECCGEVIVQRIGLREIEVKDGVVYLNGSKVRMRGANRHDSDPVTGYVISYEQALKDLRLMKEANMNAIRTSHYPNAPWFTELCDEAGFYVIAESDIEGHGCVPIYGGSAEKTFGMNAQNPIFYDAILDRIQRSVIRDKNRTCVLLWSLGNETGYGPSFENALKWLKSYDDTRLTHYESSINETGGHKNDTSLLDVYSTMYASPEWIDEFLSNPDNKKPYMQCEYVHAMGNGPGSIEDYTALMDKYDKFFAGFVWEWCDHAIYMGEENGRKKYFYGGDFGEFPHDGNFCMDGIVYPDRTPHTGYYEFKQDLRPVRAKYADGRLELESRLDFADASELVKITVQPYIDGVPAAEPEEIRYSLAPRGKTLVDAAMPMPANSEVNADIMVKYYLKKDNMLVSAGHELGFDFVTVKRGKKAPETYVHGNVSCSETETEAVIAGDNFEYTYNKLTGTFDSLRVNGEEIIKMPLEWNIWRAPTDNDMYIRREWENAGFDRAYSRAYKTEAAHEGGKVVVKTELGICAVYIQRIATVTVEWTVYGDGKISVTGRCERNETVPFLPRFGLRTRVERAFDEVEYYGYGPNESYTDKKQASYKAVFNAAVGDMHEDYVKPQENGSHCGCSRMTLSGGGRKIKVTGDEFSFNVSEYTQEELASKQHNFELEKCGDTVLCIDFKHSGIGSASCGPELKESARVEQAFGFDAEISIK</sequence>
<dbReference type="Gene3D" id="3.20.20.80">
    <property type="entry name" value="Glycosidases"/>
    <property type="match status" value="1"/>
</dbReference>
<organism evidence="9 10">
    <name type="scientific">Candidatus Ornithomonoglobus intestinigallinarum</name>
    <dbReference type="NCBI Taxonomy" id="2840894"/>
    <lineage>
        <taxon>Bacteria</taxon>
        <taxon>Bacillati</taxon>
        <taxon>Bacillota</taxon>
        <taxon>Clostridia</taxon>
        <taxon>Candidatus Ornithomonoglobus</taxon>
    </lineage>
</organism>
<name>A0A9D1H2P6_9FIRM</name>
<dbReference type="SMART" id="SM01038">
    <property type="entry name" value="Bgal_small_N"/>
    <property type="match status" value="1"/>
</dbReference>
<dbReference type="PROSITE" id="PS00608">
    <property type="entry name" value="GLYCOSYL_HYDROL_F2_2"/>
    <property type="match status" value="1"/>
</dbReference>
<dbReference type="PRINTS" id="PR00132">
    <property type="entry name" value="GLHYDRLASE2"/>
</dbReference>
<keyword evidence="5" id="KW-0378">Hydrolase</keyword>
<reference evidence="9" key="1">
    <citation type="submission" date="2020-10" db="EMBL/GenBank/DDBJ databases">
        <authorList>
            <person name="Gilroy R."/>
        </authorList>
    </citation>
    <scope>NUCLEOTIDE SEQUENCE</scope>
    <source>
        <strain evidence="9">CHK181-108</strain>
    </source>
</reference>
<dbReference type="InterPro" id="IPR023232">
    <property type="entry name" value="Glyco_hydro_2_AS"/>
</dbReference>
<dbReference type="InterPro" id="IPR013783">
    <property type="entry name" value="Ig-like_fold"/>
</dbReference>
<dbReference type="SUPFAM" id="SSF49303">
    <property type="entry name" value="beta-Galactosidase/glucuronidase domain"/>
    <property type="match status" value="2"/>
</dbReference>
<dbReference type="InterPro" id="IPR006103">
    <property type="entry name" value="Glyco_hydro_2_cat"/>
</dbReference>
<dbReference type="Gene3D" id="2.70.98.10">
    <property type="match status" value="1"/>
</dbReference>
<dbReference type="InterPro" id="IPR006102">
    <property type="entry name" value="Ig-like_GH2"/>
</dbReference>
<dbReference type="SUPFAM" id="SSF74650">
    <property type="entry name" value="Galactose mutarotase-like"/>
    <property type="match status" value="1"/>
</dbReference>
<dbReference type="GO" id="GO:0004565">
    <property type="term" value="F:beta-galactosidase activity"/>
    <property type="evidence" value="ECO:0007669"/>
    <property type="project" value="UniProtKB-EC"/>
</dbReference>
<dbReference type="EMBL" id="DVLU01000064">
    <property type="protein sequence ID" value="HIT85507.1"/>
    <property type="molecule type" value="Genomic_DNA"/>
</dbReference>
<comment type="similarity">
    <text evidence="2">Belongs to the glycosyl hydrolase 2 family.</text>
</comment>
<dbReference type="InterPro" id="IPR004199">
    <property type="entry name" value="B-gal_small/dom_5"/>
</dbReference>
<dbReference type="InterPro" id="IPR011013">
    <property type="entry name" value="Gal_mutarotase_sf_dom"/>
</dbReference>
<dbReference type="Pfam" id="PF02837">
    <property type="entry name" value="Glyco_hydro_2_N"/>
    <property type="match status" value="1"/>
</dbReference>
<dbReference type="PANTHER" id="PTHR46323">
    <property type="entry name" value="BETA-GALACTOSIDASE"/>
    <property type="match status" value="1"/>
</dbReference>
<feature type="domain" description="Beta galactosidase small chain/" evidence="8">
    <location>
        <begin position="707"/>
        <end position="975"/>
    </location>
</feature>
<dbReference type="InterPro" id="IPR036156">
    <property type="entry name" value="Beta-gal/glucu_dom_sf"/>
</dbReference>
<dbReference type="GO" id="GO:0005990">
    <property type="term" value="P:lactose catabolic process"/>
    <property type="evidence" value="ECO:0007669"/>
    <property type="project" value="TreeGrafter"/>
</dbReference>
<dbReference type="GO" id="GO:0009341">
    <property type="term" value="C:beta-galactosidase complex"/>
    <property type="evidence" value="ECO:0007669"/>
    <property type="project" value="InterPro"/>
</dbReference>
<dbReference type="AlphaFoldDB" id="A0A9D1H2P6"/>
<gene>
    <name evidence="9" type="ORF">IAA60_06330</name>
</gene>
<evidence type="ECO:0000313" key="9">
    <source>
        <dbReference type="EMBL" id="HIT85507.1"/>
    </source>
</evidence>
<dbReference type="SUPFAM" id="SSF51445">
    <property type="entry name" value="(Trans)glycosidases"/>
    <property type="match status" value="1"/>
</dbReference>
<evidence type="ECO:0000256" key="5">
    <source>
        <dbReference type="ARBA" id="ARBA00022801"/>
    </source>
</evidence>
<evidence type="ECO:0000256" key="2">
    <source>
        <dbReference type="ARBA" id="ARBA00007401"/>
    </source>
</evidence>
<evidence type="ECO:0000256" key="4">
    <source>
        <dbReference type="ARBA" id="ARBA00013303"/>
    </source>
</evidence>
<dbReference type="Pfam" id="PF02929">
    <property type="entry name" value="Bgal_small_N"/>
    <property type="match status" value="1"/>
</dbReference>
<evidence type="ECO:0000256" key="1">
    <source>
        <dbReference type="ARBA" id="ARBA00001412"/>
    </source>
</evidence>
<dbReference type="InterPro" id="IPR050347">
    <property type="entry name" value="Bact_Beta-galactosidase"/>
</dbReference>
<dbReference type="Proteomes" id="UP000824165">
    <property type="component" value="Unassembled WGS sequence"/>
</dbReference>
<evidence type="ECO:0000256" key="3">
    <source>
        <dbReference type="ARBA" id="ARBA00012756"/>
    </source>
</evidence>
<accession>A0A9D1H2P6</accession>
<evidence type="ECO:0000259" key="8">
    <source>
        <dbReference type="SMART" id="SM01038"/>
    </source>
</evidence>
<dbReference type="InterPro" id="IPR014718">
    <property type="entry name" value="GH-type_carb-bd"/>
</dbReference>
<comment type="catalytic activity">
    <reaction evidence="1">
        <text>Hydrolysis of terminal non-reducing beta-D-galactose residues in beta-D-galactosides.</text>
        <dbReference type="EC" id="3.2.1.23"/>
    </reaction>
</comment>
<dbReference type="PANTHER" id="PTHR46323:SF2">
    <property type="entry name" value="BETA-GALACTOSIDASE"/>
    <property type="match status" value="1"/>
</dbReference>
<dbReference type="InterPro" id="IPR017853">
    <property type="entry name" value="GH"/>
</dbReference>
<dbReference type="Pfam" id="PF00703">
    <property type="entry name" value="Glyco_hydro_2"/>
    <property type="match status" value="1"/>
</dbReference>
<protein>
    <recommendedName>
        <fullName evidence="4">Beta-galactosidase</fullName>
        <ecNumber evidence="3">3.2.1.23</ecNumber>
    </recommendedName>
    <alternativeName>
        <fullName evidence="7">Lactase</fullName>
    </alternativeName>
</protein>
<dbReference type="Pfam" id="PF02836">
    <property type="entry name" value="Glyco_hydro_2_C"/>
    <property type="match status" value="1"/>
</dbReference>
<dbReference type="Gene3D" id="2.60.40.10">
    <property type="entry name" value="Immunoglobulins"/>
    <property type="match status" value="2"/>
</dbReference>